<sequence length="64" mass="7374">MKNTIAKRIFGSEKEERNKKSTSLDPLAENFDFEGWAKIVKKQMITSLNHSFSSSLSKHPNDEF</sequence>
<gene>
    <name evidence="2" type="ordered locus">cce_5185</name>
</gene>
<evidence type="ECO:0000313" key="3">
    <source>
        <dbReference type="Proteomes" id="UP000001203"/>
    </source>
</evidence>
<reference evidence="2 3" key="1">
    <citation type="journal article" date="2008" name="Proc. Natl. Acad. Sci. U.S.A.">
        <title>The genome of Cyanothece 51142, a unicellular diazotrophic cyanobacterium important in the marine nitrogen cycle.</title>
        <authorList>
            <person name="Welsh E.A."/>
            <person name="Liberton M."/>
            <person name="Stoeckel J."/>
            <person name="Loh T."/>
            <person name="Elvitigala T."/>
            <person name="Wang C."/>
            <person name="Wollam A."/>
            <person name="Fulton R.S."/>
            <person name="Clifton S.W."/>
            <person name="Jacobs J.M."/>
            <person name="Aurora R."/>
            <person name="Ghosh B.K."/>
            <person name="Sherman L.A."/>
            <person name="Smith R.D."/>
            <person name="Wilson R.K."/>
            <person name="Pakrasi H.B."/>
        </authorList>
    </citation>
    <scope>NUCLEOTIDE SEQUENCE [LARGE SCALE GENOMIC DNA]</scope>
    <source>
        <strain evidence="3">ATCC 51142 / BH68</strain>
    </source>
</reference>
<dbReference type="EMBL" id="CP000807">
    <property type="protein sequence ID" value="ACB54531.1"/>
    <property type="molecule type" value="Genomic_DNA"/>
</dbReference>
<evidence type="ECO:0000313" key="2">
    <source>
        <dbReference type="EMBL" id="ACB54531.1"/>
    </source>
</evidence>
<accession>B1X320</accession>
<dbReference type="Proteomes" id="UP000001203">
    <property type="component" value="Chromosome linear"/>
</dbReference>
<dbReference type="HOGENOM" id="CLU_2860198_0_0_3"/>
<feature type="region of interest" description="Disordered" evidence="1">
    <location>
        <begin position="1"/>
        <end position="23"/>
    </location>
</feature>
<protein>
    <submittedName>
        <fullName evidence="2">Uncharacterized protein</fullName>
    </submittedName>
</protein>
<dbReference type="RefSeq" id="WP_009547558.1">
    <property type="nucleotide sequence ID" value="NC_010547.1"/>
</dbReference>
<dbReference type="AlphaFoldDB" id="B1X320"/>
<evidence type="ECO:0000256" key="1">
    <source>
        <dbReference type="SAM" id="MobiDB-lite"/>
    </source>
</evidence>
<dbReference type="KEGG" id="cyt:cce_5185"/>
<proteinExistence type="predicted"/>
<organism evidence="2 3">
    <name type="scientific">Crocosphaera subtropica (strain ATCC 51142 / BH68)</name>
    <name type="common">Cyanothece sp. (strain ATCC 51142)</name>
    <dbReference type="NCBI Taxonomy" id="43989"/>
    <lineage>
        <taxon>Bacteria</taxon>
        <taxon>Bacillati</taxon>
        <taxon>Cyanobacteriota</taxon>
        <taxon>Cyanophyceae</taxon>
        <taxon>Oscillatoriophycideae</taxon>
        <taxon>Chroococcales</taxon>
        <taxon>Aphanothecaceae</taxon>
        <taxon>Crocosphaera</taxon>
        <taxon>Crocosphaera subtropica</taxon>
    </lineage>
</organism>
<name>B1X320_CROS5</name>
<feature type="compositionally biased region" description="Basic and acidic residues" evidence="1">
    <location>
        <begin position="10"/>
        <end position="19"/>
    </location>
</feature>
<keyword evidence="3" id="KW-1185">Reference proteome</keyword>